<comment type="caution">
    <text evidence="1">The sequence shown here is derived from an EMBL/GenBank/DDBJ whole genome shotgun (WGS) entry which is preliminary data.</text>
</comment>
<dbReference type="AlphaFoldDB" id="A0A2V1INP1"/>
<dbReference type="RefSeq" id="WP_107037037.1">
    <property type="nucleotide sequence ID" value="NZ_CP098825.1"/>
</dbReference>
<reference evidence="2" key="1">
    <citation type="submission" date="2018-02" db="EMBL/GenBank/DDBJ databases">
        <authorList>
            <person name="Clavel T."/>
            <person name="Strowig T."/>
        </authorList>
    </citation>
    <scope>NUCLEOTIDE SEQUENCE [LARGE SCALE GENOMIC DNA]</scope>
    <source>
        <strain evidence="2">DSM 100764</strain>
    </source>
</reference>
<dbReference type="Proteomes" id="UP000244925">
    <property type="component" value="Unassembled WGS sequence"/>
</dbReference>
<accession>A0A2V1INP1</accession>
<evidence type="ECO:0000313" key="2">
    <source>
        <dbReference type="Proteomes" id="UP000244925"/>
    </source>
</evidence>
<proteinExistence type="predicted"/>
<protein>
    <submittedName>
        <fullName evidence="1">Uncharacterized protein</fullName>
    </submittedName>
</protein>
<organism evidence="1 2">
    <name type="scientific">Paramuribaculum intestinale</name>
    <dbReference type="NCBI Taxonomy" id="2094151"/>
    <lineage>
        <taxon>Bacteria</taxon>
        <taxon>Pseudomonadati</taxon>
        <taxon>Bacteroidota</taxon>
        <taxon>Bacteroidia</taxon>
        <taxon>Bacteroidales</taxon>
        <taxon>Muribaculaceae</taxon>
        <taxon>Paramuribaculum</taxon>
    </lineage>
</organism>
<name>A0A2V1INP1_9BACT</name>
<gene>
    <name evidence="1" type="ORF">C5O25_12460</name>
</gene>
<dbReference type="EMBL" id="PUBV01000059">
    <property type="protein sequence ID" value="PWB05772.1"/>
    <property type="molecule type" value="Genomic_DNA"/>
</dbReference>
<keyword evidence="2" id="KW-1185">Reference proteome</keyword>
<sequence>MATKRNSKTLEQQARYYGVDDISEYMVETYLNGNISTYRQLFQELRGESRREFVRRLFEMGLNPTEIEKMILAIL</sequence>
<evidence type="ECO:0000313" key="1">
    <source>
        <dbReference type="EMBL" id="PWB05772.1"/>
    </source>
</evidence>
<dbReference type="GeneID" id="93423213"/>